<gene>
    <name evidence="2" type="ORF">QHF89_43090</name>
</gene>
<dbReference type="Proteomes" id="UP001160301">
    <property type="component" value="Unassembled WGS sequence"/>
</dbReference>
<feature type="compositionally biased region" description="Acidic residues" evidence="1">
    <location>
        <begin position="340"/>
        <end position="357"/>
    </location>
</feature>
<accession>A0ABT6P6Y3</accession>
<organism evidence="2 3">
    <name type="scientific">Polyangium sorediatum</name>
    <dbReference type="NCBI Taxonomy" id="889274"/>
    <lineage>
        <taxon>Bacteria</taxon>
        <taxon>Pseudomonadati</taxon>
        <taxon>Myxococcota</taxon>
        <taxon>Polyangia</taxon>
        <taxon>Polyangiales</taxon>
        <taxon>Polyangiaceae</taxon>
        <taxon>Polyangium</taxon>
    </lineage>
</organism>
<keyword evidence="3" id="KW-1185">Reference proteome</keyword>
<evidence type="ECO:0000313" key="2">
    <source>
        <dbReference type="EMBL" id="MDI1436369.1"/>
    </source>
</evidence>
<feature type="compositionally biased region" description="Low complexity" evidence="1">
    <location>
        <begin position="328"/>
        <end position="339"/>
    </location>
</feature>
<feature type="region of interest" description="Disordered" evidence="1">
    <location>
        <begin position="324"/>
        <end position="364"/>
    </location>
</feature>
<sequence>MSAETTGFGNVLLGRPRRLDRHGILAFLRNVALDRRGMLELRRLLAEELHRSSIHHLRDEVVIEQLAERYLRGSLSLVLVRPHDVELEGFMVEGADATPLTGPKNEAGDLRPAPEVPPEYPVLARVESDQVIDSTLKLIAKLTDLLFGSFGLQKRPSTLAKELVLLAADEARGVKTANTKVDLDLTLQLHPQGGAIVPDPQVKDAYVAAAAEIAAGPHPAAKGIIDLIFPLARVDTSRRFDNPVGAGPVKSDEAGAAGTFVEIELVDDGDPPKPYANTRYRIELKGGKVVEGTLDENGKARVEGIPEGSGRLSFPDIDGRLWGDTVPGSAGASASSAASESEDETSFVEIELVDDADPPNPVPGARYRLELADGKVIEGTLDDKGKARVEGVAPGSGTITFPDVDGGAWGPG</sequence>
<protein>
    <submittedName>
        <fullName evidence="2">Uncharacterized protein</fullName>
    </submittedName>
</protein>
<evidence type="ECO:0000313" key="3">
    <source>
        <dbReference type="Proteomes" id="UP001160301"/>
    </source>
</evidence>
<comment type="caution">
    <text evidence="2">The sequence shown here is derived from an EMBL/GenBank/DDBJ whole genome shotgun (WGS) entry which is preliminary data.</text>
</comment>
<dbReference type="RefSeq" id="WP_136972574.1">
    <property type="nucleotide sequence ID" value="NZ_JARZHI010000079.1"/>
</dbReference>
<proteinExistence type="predicted"/>
<dbReference type="EMBL" id="JARZHI010000079">
    <property type="protein sequence ID" value="MDI1436369.1"/>
    <property type="molecule type" value="Genomic_DNA"/>
</dbReference>
<name>A0ABT6P6Y3_9BACT</name>
<reference evidence="2 3" key="1">
    <citation type="submission" date="2023-04" db="EMBL/GenBank/DDBJ databases">
        <title>The genome sequence of Polyangium sorediatum DSM14670.</title>
        <authorList>
            <person name="Zhang X."/>
        </authorList>
    </citation>
    <scope>NUCLEOTIDE SEQUENCE [LARGE SCALE GENOMIC DNA]</scope>
    <source>
        <strain evidence="2 3">DSM 14670</strain>
    </source>
</reference>
<evidence type="ECO:0000256" key="1">
    <source>
        <dbReference type="SAM" id="MobiDB-lite"/>
    </source>
</evidence>